<proteinExistence type="inferred from homology"/>
<protein>
    <submittedName>
        <fullName evidence="11">Fimbria/pilus outer membrane usher protein</fullName>
    </submittedName>
</protein>
<keyword evidence="6" id="KW-0732">Signal</keyword>
<evidence type="ECO:0000256" key="5">
    <source>
        <dbReference type="ARBA" id="ARBA00022692"/>
    </source>
</evidence>
<keyword evidence="5 9" id="KW-0812">Transmembrane</keyword>
<dbReference type="InterPro" id="IPR042186">
    <property type="entry name" value="FimD_plug_dom"/>
</dbReference>
<accession>A0ABV3N430</accession>
<dbReference type="Gene3D" id="2.60.40.2070">
    <property type="match status" value="1"/>
</dbReference>
<keyword evidence="7 9" id="KW-0472">Membrane</keyword>
<feature type="domain" description="PapC N-terminal" evidence="10">
    <location>
        <begin position="60"/>
        <end position="209"/>
    </location>
</feature>
<dbReference type="Pfam" id="PF00577">
    <property type="entry name" value="Usher"/>
    <property type="match status" value="1"/>
</dbReference>
<evidence type="ECO:0000256" key="2">
    <source>
        <dbReference type="ARBA" id="ARBA00008064"/>
    </source>
</evidence>
<dbReference type="PANTHER" id="PTHR30451:SF20">
    <property type="entry name" value="FIMBRIAE USHER"/>
    <property type="match status" value="1"/>
</dbReference>
<name>A0ABV3N430_9GAMM</name>
<comment type="caution">
    <text evidence="11">The sequence shown here is derived from an EMBL/GenBank/DDBJ whole genome shotgun (WGS) entry which is preliminary data.</text>
</comment>
<dbReference type="Pfam" id="PF13954">
    <property type="entry name" value="PapC_N"/>
    <property type="match status" value="1"/>
</dbReference>
<dbReference type="Gene3D" id="2.60.40.3110">
    <property type="match status" value="1"/>
</dbReference>
<evidence type="ECO:0000256" key="7">
    <source>
        <dbReference type="ARBA" id="ARBA00023136"/>
    </source>
</evidence>
<keyword evidence="12" id="KW-1185">Reference proteome</keyword>
<comment type="subcellular location">
    <subcellularLocation>
        <location evidence="1 9">Cell outer membrane</location>
        <topology evidence="1 9">Multi-pass membrane protein</topology>
    </subcellularLocation>
</comment>
<dbReference type="InterPro" id="IPR000015">
    <property type="entry name" value="Fimb_usher"/>
</dbReference>
<keyword evidence="8 9" id="KW-0998">Cell outer membrane</keyword>
<organism evidence="11 12">
    <name type="scientific">Erwinia papayae</name>
    <dbReference type="NCBI Taxonomy" id="206499"/>
    <lineage>
        <taxon>Bacteria</taxon>
        <taxon>Pseudomonadati</taxon>
        <taxon>Pseudomonadota</taxon>
        <taxon>Gammaproteobacteria</taxon>
        <taxon>Enterobacterales</taxon>
        <taxon>Erwiniaceae</taxon>
        <taxon>Erwinia</taxon>
    </lineage>
</organism>
<keyword evidence="4" id="KW-1134">Transmembrane beta strand</keyword>
<evidence type="ECO:0000256" key="3">
    <source>
        <dbReference type="ARBA" id="ARBA00022448"/>
    </source>
</evidence>
<evidence type="ECO:0000256" key="9">
    <source>
        <dbReference type="RuleBase" id="RU003884"/>
    </source>
</evidence>
<dbReference type="InterPro" id="IPR043142">
    <property type="entry name" value="PapC-like_C_sf"/>
</dbReference>
<dbReference type="EMBL" id="JBFKZN010000007">
    <property type="protein sequence ID" value="MEW5290579.1"/>
    <property type="molecule type" value="Genomic_DNA"/>
</dbReference>
<dbReference type="InterPro" id="IPR018030">
    <property type="entry name" value="Fimbrial_membr_usher_CS"/>
</dbReference>
<evidence type="ECO:0000313" key="11">
    <source>
        <dbReference type="EMBL" id="MEW5290579.1"/>
    </source>
</evidence>
<dbReference type="SUPFAM" id="SSF141729">
    <property type="entry name" value="FimD N-terminal domain-like"/>
    <property type="match status" value="1"/>
</dbReference>
<sequence length="878" mass="95222">MHQSKMNLLSKAKITPLCAISSKKIITTISVVCVVVAPVGRAETLLSSEASAAAAPAVIEFNPSFMHGAAVDVSRFNRGNYVSPGSYPVIVIVNNQNRGKHTIRFTATEDGQTARACFTLSEIESLGIKLGDNNPAQNIAGQTISQSDAEQCYRLETLIVGSSVNYDSGDFLLSVVVPQVNIVQFPRGYIDPNTWDSGVTAGFIDYNANLYSLNYGSSTYSGSSKTTYTNNIGLLAGFNFAGWRLRKRLNTNWSNRYGMKTQSLLGYAQTDITPLKSQLTIGDSNTRGEVFDSFTIRGIQLQSDERMLPEGIRNYVPVLRGTAETNAKVSVTQRGQIIYETTVPPGPFELTDIGAMGYGGDLLLTITEADGRQRTQNVPFSAPPMLLHEGVSNFGLSAGQLRDDVLRDNPTVLQGVYQYGLTSMYTLYGGMQASERYNAFVLGNSINTPVGGIYFDGTYARSELRDGKSEGNSFRVGYSKYLEPTRTDFTLAAYRYSTKGYYTFRDASIDRYGSRSSYKEVDYRAREKLTLTMGQRLWNNSYINASGSIYSYWDERSTAKQYTLSFNKTERYFSWSLAASRSYSGNGKNINNYTFSVSVPLGRNNTVSKPAFSSLYSTYTRDSSNNATLQMNANGSQGDRNEFNYGIGTSYGRSSSGSHVEGVTGNANYRSPYGQIGMTASYNSESTKQMSLSANGSLVAHQGGATLGPQLGDSPFAIIDVPGGEGAKLSNGYGSTIDSNGYAIMPSLTPYRENTVSIDAKGLPDTVDVLENERVIVPRAGSVSLIHMKTLIGVPAILTVRDSSGAFMPIGTELVNKDGVSQTVIGQGGKGFIRGWDPDSGSLYVMGDESVNCRILSGSDVSATGENKMAQLEVTCTR</sequence>
<evidence type="ECO:0000259" key="10">
    <source>
        <dbReference type="Pfam" id="PF13954"/>
    </source>
</evidence>
<keyword evidence="3 9" id="KW-0813">Transport</keyword>
<dbReference type="InterPro" id="IPR025885">
    <property type="entry name" value="PapC_N"/>
</dbReference>
<evidence type="ECO:0000256" key="6">
    <source>
        <dbReference type="ARBA" id="ARBA00022729"/>
    </source>
</evidence>
<evidence type="ECO:0000256" key="1">
    <source>
        <dbReference type="ARBA" id="ARBA00004571"/>
    </source>
</evidence>
<dbReference type="Gene3D" id="2.60.40.2610">
    <property type="entry name" value="Outer membrane usher protein FimD, plug domain"/>
    <property type="match status" value="1"/>
</dbReference>
<gene>
    <name evidence="11" type="ORF">ABW286_15535</name>
</gene>
<reference evidence="11 12" key="1">
    <citation type="submission" date="2024-07" db="EMBL/GenBank/DDBJ databases">
        <authorList>
            <person name="Dulla G.F.J."/>
            <person name="Delorm J.G."/>
        </authorList>
    </citation>
    <scope>NUCLEOTIDE SEQUENCE [LARGE SCALE GENOMIC DNA]</scope>
    <source>
        <strain evidence="11 12">JGD 233</strain>
    </source>
</reference>
<evidence type="ECO:0000313" key="12">
    <source>
        <dbReference type="Proteomes" id="UP001554567"/>
    </source>
</evidence>
<dbReference type="Gene3D" id="3.10.20.410">
    <property type="match status" value="1"/>
</dbReference>
<keyword evidence="9" id="KW-1029">Fimbrium biogenesis</keyword>
<evidence type="ECO:0000256" key="8">
    <source>
        <dbReference type="ARBA" id="ARBA00023237"/>
    </source>
</evidence>
<dbReference type="Proteomes" id="UP001554567">
    <property type="component" value="Unassembled WGS sequence"/>
</dbReference>
<comment type="similarity">
    <text evidence="2 9">Belongs to the fimbrial export usher family.</text>
</comment>
<evidence type="ECO:0000256" key="4">
    <source>
        <dbReference type="ARBA" id="ARBA00022452"/>
    </source>
</evidence>
<dbReference type="PROSITE" id="PS01151">
    <property type="entry name" value="FIMBRIAL_USHER"/>
    <property type="match status" value="1"/>
</dbReference>
<dbReference type="InterPro" id="IPR037224">
    <property type="entry name" value="PapC_N_sf"/>
</dbReference>
<dbReference type="PANTHER" id="PTHR30451">
    <property type="entry name" value="OUTER MEMBRANE USHER PROTEIN"/>
    <property type="match status" value="1"/>
</dbReference>